<protein>
    <submittedName>
        <fullName evidence="1">Uncharacterized protein</fullName>
    </submittedName>
</protein>
<dbReference type="Proteomes" id="UP000254978">
    <property type="component" value="Unassembled WGS sequence"/>
</dbReference>
<dbReference type="RefSeq" id="WP_163907941.1">
    <property type="nucleotide sequence ID" value="NZ_AP022600.1"/>
</dbReference>
<keyword evidence="2" id="KW-1185">Reference proteome</keyword>
<gene>
    <name evidence="1" type="ORF">NCTC10821_03626</name>
</gene>
<evidence type="ECO:0000313" key="2">
    <source>
        <dbReference type="Proteomes" id="UP000254978"/>
    </source>
</evidence>
<dbReference type="EMBL" id="UGQT01000001">
    <property type="protein sequence ID" value="STZ60088.1"/>
    <property type="molecule type" value="Genomic_DNA"/>
</dbReference>
<sequence>MANTTPEPLTTPDVLGVDRLAAASDMLLFGDPGLVLFGGTGRTTDSLYHGRHRAAE</sequence>
<dbReference type="AlphaFoldDB" id="A0A378TH19"/>
<accession>A0A378TH19</accession>
<reference evidence="1 2" key="1">
    <citation type="submission" date="2018-06" db="EMBL/GenBank/DDBJ databases">
        <authorList>
            <consortium name="Pathogen Informatics"/>
            <person name="Doyle S."/>
        </authorList>
    </citation>
    <scope>NUCLEOTIDE SEQUENCE [LARGE SCALE GENOMIC DNA]</scope>
    <source>
        <strain evidence="1 2">NCTC10821</strain>
    </source>
</reference>
<evidence type="ECO:0000313" key="1">
    <source>
        <dbReference type="EMBL" id="STZ60088.1"/>
    </source>
</evidence>
<name>A0A378TH19_9MYCO</name>
<organism evidence="1 2">
    <name type="scientific">Mycolicibacterium tokaiense</name>
    <dbReference type="NCBI Taxonomy" id="39695"/>
    <lineage>
        <taxon>Bacteria</taxon>
        <taxon>Bacillati</taxon>
        <taxon>Actinomycetota</taxon>
        <taxon>Actinomycetes</taxon>
        <taxon>Mycobacteriales</taxon>
        <taxon>Mycobacteriaceae</taxon>
        <taxon>Mycolicibacterium</taxon>
    </lineage>
</organism>
<proteinExistence type="predicted"/>